<accession>A0A9Q0DJ34</accession>
<proteinExistence type="predicted"/>
<comment type="caution">
    <text evidence="3">The sequence shown here is derived from an EMBL/GenBank/DDBJ whole genome shotgun (WGS) entry which is preliminary data.</text>
</comment>
<evidence type="ECO:0000256" key="2">
    <source>
        <dbReference type="SAM" id="Phobius"/>
    </source>
</evidence>
<feature type="region of interest" description="Disordered" evidence="1">
    <location>
        <begin position="88"/>
        <end position="134"/>
    </location>
</feature>
<dbReference type="Proteomes" id="UP001148018">
    <property type="component" value="Unassembled WGS sequence"/>
</dbReference>
<dbReference type="EMBL" id="JANIIK010000115">
    <property type="protein sequence ID" value="KAJ3589343.1"/>
    <property type="molecule type" value="Genomic_DNA"/>
</dbReference>
<sequence length="134" mass="15243">MDFWRKYIWLWCIIGSLLASLVVCLIFLLINKCMSVKDDSRGRLEPRITSELYTLNNTYHTTEEVVPPLPPRTQFLITNSYESITGPYVKVDEERTPSPPPLTAPTGRCPSEEDYDDIGNGNHSQDGEDYDDVG</sequence>
<dbReference type="OrthoDB" id="8819001at2759"/>
<keyword evidence="4" id="KW-1185">Reference proteome</keyword>
<protein>
    <recommendedName>
        <fullName evidence="5">SLP adapter and CSK-interacting membrane protein</fullName>
    </recommendedName>
</protein>
<organism evidence="3 4">
    <name type="scientific">Muraenolepis orangiensis</name>
    <name type="common">Patagonian moray cod</name>
    <dbReference type="NCBI Taxonomy" id="630683"/>
    <lineage>
        <taxon>Eukaryota</taxon>
        <taxon>Metazoa</taxon>
        <taxon>Chordata</taxon>
        <taxon>Craniata</taxon>
        <taxon>Vertebrata</taxon>
        <taxon>Euteleostomi</taxon>
        <taxon>Actinopterygii</taxon>
        <taxon>Neopterygii</taxon>
        <taxon>Teleostei</taxon>
        <taxon>Neoteleostei</taxon>
        <taxon>Acanthomorphata</taxon>
        <taxon>Zeiogadaria</taxon>
        <taxon>Gadariae</taxon>
        <taxon>Gadiformes</taxon>
        <taxon>Muraenolepidoidei</taxon>
        <taxon>Muraenolepididae</taxon>
        <taxon>Muraenolepis</taxon>
    </lineage>
</organism>
<evidence type="ECO:0000313" key="4">
    <source>
        <dbReference type="Proteomes" id="UP001148018"/>
    </source>
</evidence>
<feature type="transmembrane region" description="Helical" evidence="2">
    <location>
        <begin position="7"/>
        <end position="30"/>
    </location>
</feature>
<gene>
    <name evidence="3" type="ORF">NHX12_010188</name>
</gene>
<evidence type="ECO:0000256" key="1">
    <source>
        <dbReference type="SAM" id="MobiDB-lite"/>
    </source>
</evidence>
<keyword evidence="2" id="KW-0812">Transmembrane</keyword>
<reference evidence="3" key="1">
    <citation type="submission" date="2022-07" db="EMBL/GenBank/DDBJ databases">
        <title>Chromosome-level genome of Muraenolepis orangiensis.</title>
        <authorList>
            <person name="Kim J."/>
        </authorList>
    </citation>
    <scope>NUCLEOTIDE SEQUENCE</scope>
    <source>
        <strain evidence="3">KU_S4_2022</strain>
        <tissue evidence="3">Muscle</tissue>
    </source>
</reference>
<evidence type="ECO:0008006" key="5">
    <source>
        <dbReference type="Google" id="ProtNLM"/>
    </source>
</evidence>
<name>A0A9Q0DJ34_9TELE</name>
<dbReference type="AlphaFoldDB" id="A0A9Q0DJ34"/>
<keyword evidence="2" id="KW-1133">Transmembrane helix</keyword>
<evidence type="ECO:0000313" key="3">
    <source>
        <dbReference type="EMBL" id="KAJ3589343.1"/>
    </source>
</evidence>
<keyword evidence="2" id="KW-0472">Membrane</keyword>